<protein>
    <submittedName>
        <fullName evidence="2">Uncharacterized protein</fullName>
    </submittedName>
</protein>
<proteinExistence type="predicted"/>
<dbReference type="RefSeq" id="WP_027559485.1">
    <property type="nucleotide sequence ID" value="NZ_AXAD01000003.1"/>
</dbReference>
<evidence type="ECO:0000313" key="3">
    <source>
        <dbReference type="Proteomes" id="UP000594015"/>
    </source>
</evidence>
<organism evidence="2 3">
    <name type="scientific">Bradyrhizobium arachidis</name>
    <dbReference type="NCBI Taxonomy" id="858423"/>
    <lineage>
        <taxon>Bacteria</taxon>
        <taxon>Pseudomonadati</taxon>
        <taxon>Pseudomonadota</taxon>
        <taxon>Alphaproteobacteria</taxon>
        <taxon>Hyphomicrobiales</taxon>
        <taxon>Nitrobacteraceae</taxon>
        <taxon>Bradyrhizobium</taxon>
    </lineage>
</organism>
<name>A0AAE7NQS2_9BRAD</name>
<feature type="transmembrane region" description="Helical" evidence="1">
    <location>
        <begin position="46"/>
        <end position="63"/>
    </location>
</feature>
<evidence type="ECO:0000313" key="2">
    <source>
        <dbReference type="EMBL" id="QOZ69651.1"/>
    </source>
</evidence>
<feature type="transmembrane region" description="Helical" evidence="1">
    <location>
        <begin position="20"/>
        <end position="40"/>
    </location>
</feature>
<reference evidence="2 3" key="1">
    <citation type="submission" date="2018-06" db="EMBL/GenBank/DDBJ databases">
        <title>Comparative genomics of Bradyrhizobium nodulating Arachidis hypogaea.</title>
        <authorList>
            <person name="Li Y."/>
        </authorList>
    </citation>
    <scope>NUCLEOTIDE SEQUENCE [LARGE SCALE GENOMIC DNA]</scope>
    <source>
        <strain evidence="2 3">CCBAU 051107</strain>
    </source>
</reference>
<accession>A0AAE7NQS2</accession>
<dbReference type="Proteomes" id="UP000594015">
    <property type="component" value="Chromosome"/>
</dbReference>
<keyword evidence="1" id="KW-0812">Transmembrane</keyword>
<dbReference type="KEGG" id="barh:WN72_27520"/>
<keyword evidence="1" id="KW-0472">Membrane</keyword>
<gene>
    <name evidence="2" type="ORF">WN72_27520</name>
</gene>
<dbReference type="AlphaFoldDB" id="A0AAE7NQS2"/>
<keyword evidence="1" id="KW-1133">Transmembrane helix</keyword>
<dbReference type="EMBL" id="CP030050">
    <property type="protein sequence ID" value="QOZ69651.1"/>
    <property type="molecule type" value="Genomic_DNA"/>
</dbReference>
<evidence type="ECO:0000256" key="1">
    <source>
        <dbReference type="SAM" id="Phobius"/>
    </source>
</evidence>
<sequence>MRGLSQPSVEGSGAMKKWGFIAMHAAVAAAFIFLLQRFSLNASLESSLLWALTFGVCAAGLAYKQANR</sequence>